<evidence type="ECO:0000313" key="10">
    <source>
        <dbReference type="Proteomes" id="UP001254257"/>
    </source>
</evidence>
<dbReference type="EMBL" id="JAWDID010000004">
    <property type="protein sequence ID" value="MDU0339170.1"/>
    <property type="molecule type" value="Genomic_DNA"/>
</dbReference>
<name>A0ABU3S316_9HYPH</name>
<comment type="caution">
    <text evidence="9">The sequence shown here is derived from an EMBL/GenBank/DDBJ whole genome shotgun (WGS) entry which is preliminary data.</text>
</comment>
<dbReference type="CDD" id="cd06261">
    <property type="entry name" value="TM_PBP2"/>
    <property type="match status" value="1"/>
</dbReference>
<keyword evidence="2 7" id="KW-0813">Transport</keyword>
<feature type="transmembrane region" description="Helical" evidence="7">
    <location>
        <begin position="160"/>
        <end position="181"/>
    </location>
</feature>
<evidence type="ECO:0000256" key="2">
    <source>
        <dbReference type="ARBA" id="ARBA00022448"/>
    </source>
</evidence>
<evidence type="ECO:0000256" key="7">
    <source>
        <dbReference type="RuleBase" id="RU363032"/>
    </source>
</evidence>
<feature type="transmembrane region" description="Helical" evidence="7">
    <location>
        <begin position="95"/>
        <end position="114"/>
    </location>
</feature>
<dbReference type="PROSITE" id="PS50928">
    <property type="entry name" value="ABC_TM1"/>
    <property type="match status" value="1"/>
</dbReference>
<evidence type="ECO:0000259" key="8">
    <source>
        <dbReference type="PROSITE" id="PS50928"/>
    </source>
</evidence>
<accession>A0ABU3S316</accession>
<keyword evidence="5 7" id="KW-1133">Transmembrane helix</keyword>
<evidence type="ECO:0000256" key="6">
    <source>
        <dbReference type="ARBA" id="ARBA00023136"/>
    </source>
</evidence>
<dbReference type="RefSeq" id="WP_316017083.1">
    <property type="nucleotide sequence ID" value="NZ_JAWDID010000004.1"/>
</dbReference>
<sequence length="254" mass="27444">MPRFTTIAVFAATLALWWLASRLGWVSAFLLPGPGTVAETLGELIASGELVRHTLVSLRRVALGYLLAIAFAVPLALLFVLSRRLRALFEPLLEFLRQIPPLALMPLLMLWLGIGETQKVGIIILSCFFPIFLGVRGGFDSVDRKLIDVGTVCGFSRPEIMLRIVLPSALPAIVVGLRIGLGYSWRALVGAELIASSAGLGYMIVDAENLARTDIVLAGILVIGVLGLLADHLLRLAIRRSAPWLSGDLEMARA</sequence>
<reference evidence="9 10" key="1">
    <citation type="submission" date="2023-09" db="EMBL/GenBank/DDBJ databases">
        <title>Whole genome shotgun sequencing (WGS) of Bosea sp. ZW T0_25, isolated from stored onions (Allium cepa).</title>
        <authorList>
            <person name="Stoll D.A."/>
            <person name="Huch M."/>
        </authorList>
    </citation>
    <scope>NUCLEOTIDE SEQUENCE [LARGE SCALE GENOMIC DNA]</scope>
    <source>
        <strain evidence="9 10">ZW T0_25</strain>
    </source>
</reference>
<dbReference type="PANTHER" id="PTHR30151">
    <property type="entry name" value="ALKANE SULFONATE ABC TRANSPORTER-RELATED, MEMBRANE SUBUNIT"/>
    <property type="match status" value="1"/>
</dbReference>
<dbReference type="Gene3D" id="1.10.3720.10">
    <property type="entry name" value="MetI-like"/>
    <property type="match status" value="1"/>
</dbReference>
<evidence type="ECO:0000313" key="9">
    <source>
        <dbReference type="EMBL" id="MDU0339170.1"/>
    </source>
</evidence>
<feature type="transmembrane region" description="Helical" evidence="7">
    <location>
        <begin position="187"/>
        <end position="205"/>
    </location>
</feature>
<organism evidence="9 10">
    <name type="scientific">Bosea rubneri</name>
    <dbReference type="NCBI Taxonomy" id="3075434"/>
    <lineage>
        <taxon>Bacteria</taxon>
        <taxon>Pseudomonadati</taxon>
        <taxon>Pseudomonadota</taxon>
        <taxon>Alphaproteobacteria</taxon>
        <taxon>Hyphomicrobiales</taxon>
        <taxon>Boseaceae</taxon>
        <taxon>Bosea</taxon>
    </lineage>
</organism>
<dbReference type="InterPro" id="IPR035906">
    <property type="entry name" value="MetI-like_sf"/>
</dbReference>
<comment type="subcellular location">
    <subcellularLocation>
        <location evidence="1 7">Cell membrane</location>
        <topology evidence="1 7">Multi-pass membrane protein</topology>
    </subcellularLocation>
</comment>
<feature type="transmembrane region" description="Helical" evidence="7">
    <location>
        <begin position="217"/>
        <end position="238"/>
    </location>
</feature>
<proteinExistence type="inferred from homology"/>
<dbReference type="Proteomes" id="UP001254257">
    <property type="component" value="Unassembled WGS sequence"/>
</dbReference>
<feature type="transmembrane region" description="Helical" evidence="7">
    <location>
        <begin position="62"/>
        <end position="83"/>
    </location>
</feature>
<dbReference type="PANTHER" id="PTHR30151:SF25">
    <property type="entry name" value="TAURINE TRANSPORT SYSTEM PERMEASE PROTEIN TAUC"/>
    <property type="match status" value="1"/>
</dbReference>
<protein>
    <submittedName>
        <fullName evidence="9">ABC transporter permease</fullName>
    </submittedName>
</protein>
<feature type="domain" description="ABC transmembrane type-1" evidence="8">
    <location>
        <begin position="54"/>
        <end position="234"/>
    </location>
</feature>
<keyword evidence="4 7" id="KW-0812">Transmembrane</keyword>
<dbReference type="Pfam" id="PF00528">
    <property type="entry name" value="BPD_transp_1"/>
    <property type="match status" value="1"/>
</dbReference>
<comment type="similarity">
    <text evidence="7">Belongs to the binding-protein-dependent transport system permease family.</text>
</comment>
<gene>
    <name evidence="9" type="ORF">RKE40_04740</name>
</gene>
<evidence type="ECO:0000256" key="1">
    <source>
        <dbReference type="ARBA" id="ARBA00004651"/>
    </source>
</evidence>
<keyword evidence="3" id="KW-1003">Cell membrane</keyword>
<keyword evidence="6 7" id="KW-0472">Membrane</keyword>
<dbReference type="SUPFAM" id="SSF161098">
    <property type="entry name" value="MetI-like"/>
    <property type="match status" value="1"/>
</dbReference>
<keyword evidence="10" id="KW-1185">Reference proteome</keyword>
<dbReference type="InterPro" id="IPR000515">
    <property type="entry name" value="MetI-like"/>
</dbReference>
<evidence type="ECO:0000256" key="3">
    <source>
        <dbReference type="ARBA" id="ARBA00022475"/>
    </source>
</evidence>
<feature type="transmembrane region" description="Helical" evidence="7">
    <location>
        <begin position="120"/>
        <end position="139"/>
    </location>
</feature>
<evidence type="ECO:0000256" key="5">
    <source>
        <dbReference type="ARBA" id="ARBA00022989"/>
    </source>
</evidence>
<evidence type="ECO:0000256" key="4">
    <source>
        <dbReference type="ARBA" id="ARBA00022692"/>
    </source>
</evidence>